<sequence>MSTDLHRAELLPADALREKRLGISVSDSPDLHRLGLLDTHFRMSLGELTRTVIIGGGSLFYGGHLQSDGITSFLIEELHRYGRRNRPLKVCLAWTVHRSMTAEQIAEQKDFLGLFGEIVFLSEDGKRLDGPRNDPPQQEFTADERAKSLSGLRNYMTNNTDARIVLGGKRAGFEGAMPGIVEEVLLSLKHRQPLYLAGGFGGATIDIVRALRPSYAEWLPTVEADKDQRDQRLIDGLDALKTMAETQKWDGYENALSDDDNKLLAASYRPSEIAALVGKGLGHLFKA</sequence>
<dbReference type="KEGG" id="mon:G8E03_09855"/>
<proteinExistence type="predicted"/>
<evidence type="ECO:0000313" key="1">
    <source>
        <dbReference type="EMBL" id="QIK41048.1"/>
    </source>
</evidence>
<keyword evidence="2" id="KW-1185">Reference proteome</keyword>
<protein>
    <submittedName>
        <fullName evidence="1">Uncharacterized protein</fullName>
    </submittedName>
</protein>
<dbReference type="EMBL" id="CP049811">
    <property type="protein sequence ID" value="QIK41048.1"/>
    <property type="molecule type" value="Genomic_DNA"/>
</dbReference>
<dbReference type="Proteomes" id="UP000500791">
    <property type="component" value="Chromosome"/>
</dbReference>
<dbReference type="RefSeq" id="WP_166191149.1">
    <property type="nucleotide sequence ID" value="NZ_CP049811.1"/>
</dbReference>
<accession>A0A6G7VMH2</accession>
<dbReference type="InterPro" id="IPR041160">
    <property type="entry name" value="LD_cluster2"/>
</dbReference>
<dbReference type="AlphaFoldDB" id="A0A6G7VMH2"/>
<evidence type="ECO:0000313" key="2">
    <source>
        <dbReference type="Proteomes" id="UP000500791"/>
    </source>
</evidence>
<gene>
    <name evidence="1" type="ORF">G8E03_09855</name>
</gene>
<reference evidence="1 2" key="1">
    <citation type="submission" date="2020-03" db="EMBL/GenBank/DDBJ databases">
        <title>Complete genome sequence of Monaibacterium sp. ALG8 with diverse plasmids.</title>
        <authorList>
            <person name="Sun C."/>
        </authorList>
    </citation>
    <scope>NUCLEOTIDE SEQUENCE [LARGE SCALE GENOMIC DNA]</scope>
    <source>
        <strain evidence="1 2">ALG8</strain>
    </source>
</reference>
<dbReference type="Pfam" id="PF18163">
    <property type="entry name" value="LD_cluster2"/>
    <property type="match status" value="1"/>
</dbReference>
<name>A0A6G7VMH2_9RHOB</name>
<organism evidence="1 2">
    <name type="scientific">Pontivivens nitratireducens</name>
    <dbReference type="NCBI Taxonomy" id="2758038"/>
    <lineage>
        <taxon>Bacteria</taxon>
        <taxon>Pseudomonadati</taxon>
        <taxon>Pseudomonadota</taxon>
        <taxon>Alphaproteobacteria</taxon>
        <taxon>Rhodobacterales</taxon>
        <taxon>Paracoccaceae</taxon>
        <taxon>Pontivivens</taxon>
    </lineage>
</organism>